<accession>A0A9W9N3H2</accession>
<evidence type="ECO:0000256" key="1">
    <source>
        <dbReference type="SAM" id="MobiDB-lite"/>
    </source>
</evidence>
<feature type="transmembrane region" description="Helical" evidence="2">
    <location>
        <begin position="691"/>
        <end position="712"/>
    </location>
</feature>
<feature type="transmembrane region" description="Helical" evidence="2">
    <location>
        <begin position="227"/>
        <end position="247"/>
    </location>
</feature>
<dbReference type="GeneID" id="83178527"/>
<gene>
    <name evidence="3" type="ORF">N7498_004164</name>
</gene>
<feature type="compositionally biased region" description="Low complexity" evidence="1">
    <location>
        <begin position="77"/>
        <end position="86"/>
    </location>
</feature>
<protein>
    <recommendedName>
        <fullName evidence="5">Mcm2 3 5 family protein</fullName>
    </recommendedName>
</protein>
<feature type="transmembrane region" description="Helical" evidence="2">
    <location>
        <begin position="161"/>
        <end position="186"/>
    </location>
</feature>
<keyword evidence="2" id="KW-0472">Membrane</keyword>
<organism evidence="3 4">
    <name type="scientific">Penicillium cinerascens</name>
    <dbReference type="NCBI Taxonomy" id="70096"/>
    <lineage>
        <taxon>Eukaryota</taxon>
        <taxon>Fungi</taxon>
        <taxon>Dikarya</taxon>
        <taxon>Ascomycota</taxon>
        <taxon>Pezizomycotina</taxon>
        <taxon>Eurotiomycetes</taxon>
        <taxon>Eurotiomycetidae</taxon>
        <taxon>Eurotiales</taxon>
        <taxon>Aspergillaceae</taxon>
        <taxon>Penicillium</taxon>
    </lineage>
</organism>
<dbReference type="Proteomes" id="UP001150904">
    <property type="component" value="Unassembled WGS sequence"/>
</dbReference>
<evidence type="ECO:0000256" key="2">
    <source>
        <dbReference type="SAM" id="Phobius"/>
    </source>
</evidence>
<reference evidence="3" key="2">
    <citation type="journal article" date="2023" name="IMA Fungus">
        <title>Comparative genomic study of the Penicillium genus elucidates a diverse pangenome and 15 lateral gene transfer events.</title>
        <authorList>
            <person name="Petersen C."/>
            <person name="Sorensen T."/>
            <person name="Nielsen M.R."/>
            <person name="Sondergaard T.E."/>
            <person name="Sorensen J.L."/>
            <person name="Fitzpatrick D.A."/>
            <person name="Frisvad J.C."/>
            <person name="Nielsen K.L."/>
        </authorList>
    </citation>
    <scope>NUCLEOTIDE SEQUENCE</scope>
    <source>
        <strain evidence="3">IBT 15544</strain>
    </source>
</reference>
<evidence type="ECO:0008006" key="5">
    <source>
        <dbReference type="Google" id="ProtNLM"/>
    </source>
</evidence>
<dbReference type="RefSeq" id="XP_058310688.1">
    <property type="nucleotide sequence ID" value="XM_058451226.1"/>
</dbReference>
<name>A0A9W9N3H2_9EURO</name>
<keyword evidence="2" id="KW-1133">Transmembrane helix</keyword>
<comment type="caution">
    <text evidence="3">The sequence shown here is derived from an EMBL/GenBank/DDBJ whole genome shotgun (WGS) entry which is preliminary data.</text>
</comment>
<evidence type="ECO:0000313" key="3">
    <source>
        <dbReference type="EMBL" id="KAJ5212518.1"/>
    </source>
</evidence>
<dbReference type="OrthoDB" id="4721035at2759"/>
<evidence type="ECO:0000313" key="4">
    <source>
        <dbReference type="Proteomes" id="UP001150904"/>
    </source>
</evidence>
<keyword evidence="4" id="KW-1185">Reference proteome</keyword>
<keyword evidence="2" id="KW-0812">Transmembrane</keyword>
<proteinExistence type="predicted"/>
<dbReference type="AlphaFoldDB" id="A0A9W9N3H2"/>
<dbReference type="EMBL" id="JAPQKR010000008">
    <property type="protein sequence ID" value="KAJ5212518.1"/>
    <property type="molecule type" value="Genomic_DNA"/>
</dbReference>
<feature type="transmembrane region" description="Helical" evidence="2">
    <location>
        <begin position="119"/>
        <end position="141"/>
    </location>
</feature>
<feature type="region of interest" description="Disordered" evidence="1">
    <location>
        <begin position="59"/>
        <end position="87"/>
    </location>
</feature>
<reference evidence="3" key="1">
    <citation type="submission" date="2022-12" db="EMBL/GenBank/DDBJ databases">
        <authorList>
            <person name="Petersen C."/>
        </authorList>
    </citation>
    <scope>NUCLEOTIDE SEQUENCE</scope>
    <source>
        <strain evidence="3">IBT 15544</strain>
    </source>
</reference>
<sequence>MAESQHSLLSEADLITVKPQRTWNPLGRTSPDSEYAYLPSYREDRQSFSEEVLREFGLGITNPSGETLPRSKRDSISSETSPETTPGFLKTHQGRLATPHHHNGNCPSRTTVLQRRLSWVPVTIFVLAFYATVFSGVYLAVAIRKPRWPNLGSGESVAASTANLLCAFFAKTIELAYVTICVAFLGQVLSRRAVTKDSQGVSISDMSMRAWIMQPGSMIVHWETLRYSALTFLGLIALIATFVAMLYTTAAEALVSPKLSMGPLQPTILWGKVYASWGNPEFLAYRCQTPIPITMDPVYRNTTCLQMEHVGQAYHNFEQWLSAWNDLIQSSNQTSDQLQSRPKPTGSIWDNTTVIGTWIEIQNITELSLKHDRMVNNITMAMPHAGIPAAAMDPKNNIRQPQDASGEGKYSIEASVPSPAVNVLCVGMNKTELAPLVYSSWPDSNFSATEYSISPPSNIPTYPSWLNSTVVDDLFGFGPKYGQRPPVFGTYPVPNNTILNTTGIWPTDAIYLLGKPSISNPDYVMCSIRAKETGVCSTRYDTASSGAFLSSHCEDESNPLQYNHKDPSFVEGLWSPDWKNVATEWASALSLGSGITASQASTERVIMQMMPSHSNSSNTYTLNPTLPSVSEALAVLAGSTLILSSQDSPFVQGWNYTAPPDMLSSPAYQHFSATLQAVNYASGGTEKWQGVFYVILTFAFLTSAVCLVFMIVEARGHQITDFTEPQNLFALAVNSPQSSRLQGACGGGPVGRQLKERWVIGMEELDAHYYIHAKGEDVGSPGNYADGREDTSYKGLQQMEVDDGLKAVSPAVDEFRRVSKRRSWLARFY</sequence>